<keyword evidence="6" id="KW-0239">DNA-directed DNA polymerase</keyword>
<dbReference type="GO" id="GO:0009360">
    <property type="term" value="C:DNA polymerase III complex"/>
    <property type="evidence" value="ECO:0007669"/>
    <property type="project" value="InterPro"/>
</dbReference>
<proteinExistence type="inferred from homology"/>
<dbReference type="InterPro" id="IPR010372">
    <property type="entry name" value="DNA_pol3_delta_N"/>
</dbReference>
<accession>A0A1B0ZHS6</accession>
<protein>
    <recommendedName>
        <fullName evidence="2">DNA polymerase III subunit delta</fullName>
        <ecNumber evidence="1">2.7.7.7</ecNumber>
    </recommendedName>
</protein>
<dbReference type="EMBL" id="CP012117">
    <property type="protein sequence ID" value="ANP27534.1"/>
    <property type="molecule type" value="Genomic_DNA"/>
</dbReference>
<comment type="similarity">
    <text evidence="7">Belongs to the DNA polymerase HolA subunit family.</text>
</comment>
<sequence length="329" mass="35930">MAEVQWHSIEPAPVVLIAGKEALLAQRALERIVDLSRERHADLEVHRFISTEITKSGLLQYTAPSLFGEPRLVIIDEVTRGAEPLINALLEYVKSPEQDVTLVLINRGDQRAKKLLDAVKKSGAPWVNAAEIKTPKAKMTFAMSEFSRARRRVNSDAVKALVDAFGTDLMELAAVSTQLMRDTEPESGQQAGPITLRHVEALTAGRAETTGFAIADACLAGKEREALVLLRQAELSGLSPVAIVATIVRKARQVAQVAIPGATAKSVGMQDWMFRNNAQLARHYSDRALASVFESLAKADAAVKGNDRDPMWALQRLIVEISRAKRGRA</sequence>
<dbReference type="Pfam" id="PF06144">
    <property type="entry name" value="DNA_pol3_delta"/>
    <property type="match status" value="1"/>
</dbReference>
<evidence type="ECO:0000256" key="8">
    <source>
        <dbReference type="ARBA" id="ARBA00049244"/>
    </source>
</evidence>
<dbReference type="InterPro" id="IPR008921">
    <property type="entry name" value="DNA_pol3_clamp-load_cplx_C"/>
</dbReference>
<dbReference type="Pfam" id="PF21694">
    <property type="entry name" value="DNA_pol3_delta_C"/>
    <property type="match status" value="1"/>
</dbReference>
<keyword evidence="3" id="KW-0808">Transferase</keyword>
<dbReference type="AlphaFoldDB" id="A0A1B0ZHS6"/>
<evidence type="ECO:0000256" key="1">
    <source>
        <dbReference type="ARBA" id="ARBA00012417"/>
    </source>
</evidence>
<evidence type="ECO:0000313" key="11">
    <source>
        <dbReference type="EMBL" id="ANP27534.1"/>
    </source>
</evidence>
<dbReference type="GO" id="GO:0003677">
    <property type="term" value="F:DNA binding"/>
    <property type="evidence" value="ECO:0007669"/>
    <property type="project" value="InterPro"/>
</dbReference>
<evidence type="ECO:0000259" key="10">
    <source>
        <dbReference type="Pfam" id="PF21694"/>
    </source>
</evidence>
<dbReference type="Gene3D" id="1.20.272.10">
    <property type="match status" value="1"/>
</dbReference>
<keyword evidence="5" id="KW-0235">DNA replication</keyword>
<dbReference type="InterPro" id="IPR027417">
    <property type="entry name" value="P-loop_NTPase"/>
</dbReference>
<evidence type="ECO:0000256" key="5">
    <source>
        <dbReference type="ARBA" id="ARBA00022705"/>
    </source>
</evidence>
<evidence type="ECO:0000256" key="2">
    <source>
        <dbReference type="ARBA" id="ARBA00017703"/>
    </source>
</evidence>
<reference evidence="11 12" key="1">
    <citation type="submission" date="2015-06" db="EMBL/GenBank/DDBJ databases">
        <title>Investigation of pathophysiology for high-risk pregnancy and development of treatment modality based on it.</title>
        <authorList>
            <person name="Kim B.-C."/>
            <person name="Lim S."/>
        </authorList>
    </citation>
    <scope>NUCLEOTIDE SEQUENCE [LARGE SCALE GENOMIC DNA]</scope>
    <source>
        <strain evidence="11 12">AD1-86</strain>
    </source>
</reference>
<evidence type="ECO:0000256" key="3">
    <source>
        <dbReference type="ARBA" id="ARBA00022679"/>
    </source>
</evidence>
<dbReference type="SUPFAM" id="SSF52540">
    <property type="entry name" value="P-loop containing nucleoside triphosphate hydrolases"/>
    <property type="match status" value="1"/>
</dbReference>
<dbReference type="SUPFAM" id="SSF48019">
    <property type="entry name" value="post-AAA+ oligomerization domain-like"/>
    <property type="match status" value="1"/>
</dbReference>
<dbReference type="GO" id="GO:0006261">
    <property type="term" value="P:DNA-templated DNA replication"/>
    <property type="evidence" value="ECO:0007669"/>
    <property type="project" value="TreeGrafter"/>
</dbReference>
<dbReference type="NCBIfam" id="TIGR01128">
    <property type="entry name" value="holA"/>
    <property type="match status" value="1"/>
</dbReference>
<dbReference type="InterPro" id="IPR048466">
    <property type="entry name" value="DNA_pol3_delta-like_C"/>
</dbReference>
<feature type="domain" description="DNA polymerase III delta N-terminal" evidence="9">
    <location>
        <begin position="16"/>
        <end position="122"/>
    </location>
</feature>
<dbReference type="Proteomes" id="UP000092596">
    <property type="component" value="Chromosome"/>
</dbReference>
<evidence type="ECO:0000256" key="7">
    <source>
        <dbReference type="ARBA" id="ARBA00034754"/>
    </source>
</evidence>
<evidence type="ECO:0000256" key="6">
    <source>
        <dbReference type="ARBA" id="ARBA00022932"/>
    </source>
</evidence>
<keyword evidence="4" id="KW-0548">Nucleotidyltransferase</keyword>
<evidence type="ECO:0000313" key="12">
    <source>
        <dbReference type="Proteomes" id="UP000092596"/>
    </source>
</evidence>
<dbReference type="PANTHER" id="PTHR34388">
    <property type="entry name" value="DNA POLYMERASE III SUBUNIT DELTA"/>
    <property type="match status" value="1"/>
</dbReference>
<dbReference type="EC" id="2.7.7.7" evidence="1"/>
<comment type="catalytic activity">
    <reaction evidence="8">
        <text>DNA(n) + a 2'-deoxyribonucleoside 5'-triphosphate = DNA(n+1) + diphosphate</text>
        <dbReference type="Rhea" id="RHEA:22508"/>
        <dbReference type="Rhea" id="RHEA-COMP:17339"/>
        <dbReference type="Rhea" id="RHEA-COMP:17340"/>
        <dbReference type="ChEBI" id="CHEBI:33019"/>
        <dbReference type="ChEBI" id="CHEBI:61560"/>
        <dbReference type="ChEBI" id="CHEBI:173112"/>
        <dbReference type="EC" id="2.7.7.7"/>
    </reaction>
</comment>
<dbReference type="STRING" id="1630135.DAD186_09840"/>
<dbReference type="RefSeq" id="WP_065247723.1">
    <property type="nucleotide sequence ID" value="NZ_CP012117.1"/>
</dbReference>
<dbReference type="InterPro" id="IPR005790">
    <property type="entry name" value="DNA_polIII_delta"/>
</dbReference>
<gene>
    <name evidence="11" type="ORF">DAD186_09840</name>
</gene>
<evidence type="ECO:0000259" key="9">
    <source>
        <dbReference type="Pfam" id="PF06144"/>
    </source>
</evidence>
<feature type="domain" description="DNA polymerase III delta subunit-like C-terminal" evidence="10">
    <location>
        <begin position="210"/>
        <end position="320"/>
    </location>
</feature>
<dbReference type="KEGG" id="dva:DAD186_09840"/>
<evidence type="ECO:0000256" key="4">
    <source>
        <dbReference type="ARBA" id="ARBA00022695"/>
    </source>
</evidence>
<name>A0A1B0ZHS6_9MICO</name>
<organism evidence="11 12">
    <name type="scientific">Dermabacter vaginalis</name>
    <dbReference type="NCBI Taxonomy" id="1630135"/>
    <lineage>
        <taxon>Bacteria</taxon>
        <taxon>Bacillati</taxon>
        <taxon>Actinomycetota</taxon>
        <taxon>Actinomycetes</taxon>
        <taxon>Micrococcales</taxon>
        <taxon>Dermabacteraceae</taxon>
        <taxon>Dermabacter</taxon>
    </lineage>
</organism>
<dbReference type="GO" id="GO:0003887">
    <property type="term" value="F:DNA-directed DNA polymerase activity"/>
    <property type="evidence" value="ECO:0007669"/>
    <property type="project" value="UniProtKB-KW"/>
</dbReference>
<dbReference type="Gene3D" id="3.40.50.300">
    <property type="entry name" value="P-loop containing nucleotide triphosphate hydrolases"/>
    <property type="match status" value="1"/>
</dbReference>
<dbReference type="PANTHER" id="PTHR34388:SF1">
    <property type="entry name" value="DNA POLYMERASE III SUBUNIT DELTA"/>
    <property type="match status" value="1"/>
</dbReference>